<dbReference type="Pfam" id="PF02416">
    <property type="entry name" value="TatA_B_E"/>
    <property type="match status" value="1"/>
</dbReference>
<keyword evidence="6 9" id="KW-1133">Transmembrane helix</keyword>
<comment type="subcellular location">
    <subcellularLocation>
        <location evidence="1 9">Cell membrane</location>
        <topology evidence="1 9">Single-pass membrane protein</topology>
    </subcellularLocation>
</comment>
<gene>
    <name evidence="9" type="primary">tatA</name>
    <name evidence="11" type="ORF">SAMN06265218_10967</name>
</gene>
<dbReference type="GO" id="GO:0008320">
    <property type="term" value="F:protein transmembrane transporter activity"/>
    <property type="evidence" value="ECO:0007669"/>
    <property type="project" value="UniProtKB-UniRule"/>
</dbReference>
<comment type="function">
    <text evidence="9">Part of the twin-arginine translocation (Tat) system that transports large folded proteins containing a characteristic twin-arginine motif in their signal peptide across membranes. TatA could form the protein-conducting channel of the Tat system.</text>
</comment>
<evidence type="ECO:0000256" key="4">
    <source>
        <dbReference type="ARBA" id="ARBA00022692"/>
    </source>
</evidence>
<keyword evidence="4 9" id="KW-0812">Transmembrane</keyword>
<dbReference type="GO" id="GO:0033281">
    <property type="term" value="C:TAT protein transport complex"/>
    <property type="evidence" value="ECO:0007669"/>
    <property type="project" value="UniProtKB-UniRule"/>
</dbReference>
<dbReference type="RefSeq" id="WP_142714657.1">
    <property type="nucleotide sequence ID" value="NZ_FXTH01000009.1"/>
</dbReference>
<name>A0A521D9X5_9BACT</name>
<keyword evidence="2 9" id="KW-0813">Transport</keyword>
<dbReference type="PANTHER" id="PTHR42982:SF1">
    <property type="entry name" value="SEC-INDEPENDENT PROTEIN TRANSLOCASE PROTEIN TATA"/>
    <property type="match status" value="1"/>
</dbReference>
<accession>A0A521D9X5</accession>
<keyword evidence="5 9" id="KW-0653">Protein transport</keyword>
<dbReference type="NCBIfam" id="TIGR01411">
    <property type="entry name" value="tatAE"/>
    <property type="match status" value="1"/>
</dbReference>
<evidence type="ECO:0000256" key="2">
    <source>
        <dbReference type="ARBA" id="ARBA00022448"/>
    </source>
</evidence>
<evidence type="ECO:0000256" key="3">
    <source>
        <dbReference type="ARBA" id="ARBA00022475"/>
    </source>
</evidence>
<evidence type="ECO:0000256" key="10">
    <source>
        <dbReference type="SAM" id="MobiDB-lite"/>
    </source>
</evidence>
<dbReference type="AlphaFoldDB" id="A0A521D9X5"/>
<dbReference type="Gene3D" id="1.20.5.3310">
    <property type="match status" value="1"/>
</dbReference>
<dbReference type="Proteomes" id="UP000317593">
    <property type="component" value="Unassembled WGS sequence"/>
</dbReference>
<keyword evidence="12" id="KW-1185">Reference proteome</keyword>
<dbReference type="PANTHER" id="PTHR42982">
    <property type="entry name" value="SEC-INDEPENDENT PROTEIN TRANSLOCASE PROTEIN TATA"/>
    <property type="match status" value="1"/>
</dbReference>
<evidence type="ECO:0000313" key="12">
    <source>
        <dbReference type="Proteomes" id="UP000317593"/>
    </source>
</evidence>
<feature type="compositionally biased region" description="Basic and acidic residues" evidence="10">
    <location>
        <begin position="43"/>
        <end position="57"/>
    </location>
</feature>
<keyword evidence="7 9" id="KW-0811">Translocation</keyword>
<organism evidence="11 12">
    <name type="scientific">Fodinibius sediminis</name>
    <dbReference type="NCBI Taxonomy" id="1214077"/>
    <lineage>
        <taxon>Bacteria</taxon>
        <taxon>Pseudomonadati</taxon>
        <taxon>Balneolota</taxon>
        <taxon>Balneolia</taxon>
        <taxon>Balneolales</taxon>
        <taxon>Balneolaceae</taxon>
        <taxon>Fodinibius</taxon>
    </lineage>
</organism>
<evidence type="ECO:0000313" key="11">
    <source>
        <dbReference type="EMBL" id="SMO68514.1"/>
    </source>
</evidence>
<dbReference type="InterPro" id="IPR003369">
    <property type="entry name" value="TatA/B/E"/>
</dbReference>
<proteinExistence type="inferred from homology"/>
<dbReference type="InterPro" id="IPR006312">
    <property type="entry name" value="TatA/E"/>
</dbReference>
<comment type="subunit">
    <text evidence="9">Forms a complex with TatC.</text>
</comment>
<keyword evidence="3 9" id="KW-1003">Cell membrane</keyword>
<reference evidence="11 12" key="1">
    <citation type="submission" date="2017-05" db="EMBL/GenBank/DDBJ databases">
        <authorList>
            <person name="Varghese N."/>
            <person name="Submissions S."/>
        </authorList>
    </citation>
    <scope>NUCLEOTIDE SEQUENCE [LARGE SCALE GENOMIC DNA]</scope>
    <source>
        <strain evidence="11 12">DSM 21194</strain>
    </source>
</reference>
<evidence type="ECO:0000256" key="5">
    <source>
        <dbReference type="ARBA" id="ARBA00022927"/>
    </source>
</evidence>
<comment type="similarity">
    <text evidence="9">Belongs to the TatA/E family.</text>
</comment>
<keyword evidence="8 9" id="KW-0472">Membrane</keyword>
<dbReference type="GO" id="GO:0043953">
    <property type="term" value="P:protein transport by the Tat complex"/>
    <property type="evidence" value="ECO:0007669"/>
    <property type="project" value="UniProtKB-UniRule"/>
</dbReference>
<evidence type="ECO:0000256" key="1">
    <source>
        <dbReference type="ARBA" id="ARBA00004162"/>
    </source>
</evidence>
<sequence>MGSFGGMEILIVLMVILLFFGAKRIPELARGIGQGMNEFRKASDQIKQELEQGEKEGLGSTDKTQSSEKTEESKVN</sequence>
<evidence type="ECO:0000256" key="7">
    <source>
        <dbReference type="ARBA" id="ARBA00023010"/>
    </source>
</evidence>
<feature type="compositionally biased region" description="Basic and acidic residues" evidence="10">
    <location>
        <begin position="65"/>
        <end position="76"/>
    </location>
</feature>
<dbReference type="EMBL" id="FXTH01000009">
    <property type="protein sequence ID" value="SMO68514.1"/>
    <property type="molecule type" value="Genomic_DNA"/>
</dbReference>
<evidence type="ECO:0000256" key="6">
    <source>
        <dbReference type="ARBA" id="ARBA00022989"/>
    </source>
</evidence>
<feature type="region of interest" description="Disordered" evidence="10">
    <location>
        <begin position="43"/>
        <end position="76"/>
    </location>
</feature>
<dbReference type="HAMAP" id="MF_00236">
    <property type="entry name" value="TatA_E"/>
    <property type="match status" value="1"/>
</dbReference>
<evidence type="ECO:0000256" key="9">
    <source>
        <dbReference type="HAMAP-Rule" id="MF_00236"/>
    </source>
</evidence>
<protein>
    <recommendedName>
        <fullName evidence="9">Sec-independent protein translocase protein TatA</fullName>
    </recommendedName>
</protein>
<evidence type="ECO:0000256" key="8">
    <source>
        <dbReference type="ARBA" id="ARBA00023136"/>
    </source>
</evidence>